<evidence type="ECO:0000256" key="11">
    <source>
        <dbReference type="SAM" id="MobiDB-lite"/>
    </source>
</evidence>
<dbReference type="PANTHER" id="PTHR12688:SF0">
    <property type="entry name" value="DYNEIN LIGHT INTERMEDIATE CHAIN"/>
    <property type="match status" value="1"/>
</dbReference>
<sequence length="599" mass="65604">MQNNSNHSIGNGIPSPKPITVNNETENNTNKNYDQLLPGEGNLWSSILDSVSNNREKSNLPNKKLIVLGERNAGKSTVVSYLSATNPVPTDPNSNNNNNNGPSVVPTPVQAIDGEDVDMGTSYTTVEIGDDGDDDPLVRLSLHQIPSALPPYSNLLPLILNADSLRESLILVLIPFTHPHSLLTSLVRWLVLIRSVIKSIKDTIKPAEGGQPALRGEYIIEESKEALEYQYRSYVEALGQSSSTTTTTAGETLGEAGNTNIHLDLPLPPGTLTENMGIGIVVVCTKADEIDELEKEKDFKEEQFDFIQQVLRSICLRFGGALFFTSQKKPQSLLRLRSYVLHRLFGQLVSSSSTLQGATSSTTATTTGTVTTNARLFPFPYKANVVDRDEVLIPMGWDSWGKIKILRDGFDPSVVGNGWLLDLEKPSRSLSSNNGARPLDSLDTSSSVVDDDHVEYDSQGRKIVSACKLWEDMIGETDDEVPLINPHDRVIATQEQEFLRTKYEVIKKEKDLDPRSHFQLNNKGHSAQQHQHQAVKFTNGTSILSVEKSLLNSGAGSSASIEPPGSLSSLNAEEEINAQLNKLALRVRLPPSVTSSRSF</sequence>
<accession>A0A5B0PJN8</accession>
<dbReference type="InterPro" id="IPR027417">
    <property type="entry name" value="P-loop_NTPase"/>
</dbReference>
<dbReference type="GO" id="GO:0005874">
    <property type="term" value="C:microtubule"/>
    <property type="evidence" value="ECO:0007669"/>
    <property type="project" value="UniProtKB-KW"/>
</dbReference>
<dbReference type="GO" id="GO:0035974">
    <property type="term" value="C:meiotic spindle pole body"/>
    <property type="evidence" value="ECO:0007669"/>
    <property type="project" value="TreeGrafter"/>
</dbReference>
<evidence type="ECO:0000256" key="2">
    <source>
        <dbReference type="ARBA" id="ARBA00006831"/>
    </source>
</evidence>
<proteinExistence type="inferred from homology"/>
<dbReference type="GO" id="GO:0005524">
    <property type="term" value="F:ATP binding"/>
    <property type="evidence" value="ECO:0007669"/>
    <property type="project" value="UniProtKB-KW"/>
</dbReference>
<evidence type="ECO:0008006" key="14">
    <source>
        <dbReference type="Google" id="ProtNLM"/>
    </source>
</evidence>
<evidence type="ECO:0000256" key="9">
    <source>
        <dbReference type="ARBA" id="ARBA00023175"/>
    </source>
</evidence>
<feature type="region of interest" description="Disordered" evidence="11">
    <location>
        <begin position="1"/>
        <end position="37"/>
    </location>
</feature>
<dbReference type="Proteomes" id="UP000324748">
    <property type="component" value="Unassembled WGS sequence"/>
</dbReference>
<dbReference type="OrthoDB" id="27603at2759"/>
<gene>
    <name evidence="12" type="ORF">PGT21_011492</name>
</gene>
<evidence type="ECO:0000256" key="3">
    <source>
        <dbReference type="ARBA" id="ARBA00022448"/>
    </source>
</evidence>
<evidence type="ECO:0000313" key="13">
    <source>
        <dbReference type="Proteomes" id="UP000324748"/>
    </source>
</evidence>
<dbReference type="GO" id="GO:0045504">
    <property type="term" value="F:dynein heavy chain binding"/>
    <property type="evidence" value="ECO:0007669"/>
    <property type="project" value="TreeGrafter"/>
</dbReference>
<reference evidence="12 13" key="1">
    <citation type="submission" date="2019-05" db="EMBL/GenBank/DDBJ databases">
        <title>Emergence of the Ug99 lineage of the wheat stem rust pathogen through somatic hybridization.</title>
        <authorList>
            <person name="Li F."/>
            <person name="Upadhyaya N.M."/>
            <person name="Sperschneider J."/>
            <person name="Matny O."/>
            <person name="Nguyen-Phuc H."/>
            <person name="Mago R."/>
            <person name="Raley C."/>
            <person name="Miller M.E."/>
            <person name="Silverstein K.A.T."/>
            <person name="Henningsen E."/>
            <person name="Hirsch C.D."/>
            <person name="Visser B."/>
            <person name="Pretorius Z.A."/>
            <person name="Steffenson B.J."/>
            <person name="Schwessinger B."/>
            <person name="Dodds P.N."/>
            <person name="Figueroa M."/>
        </authorList>
    </citation>
    <scope>NUCLEOTIDE SEQUENCE [LARGE SCALE GENOMIC DNA]</scope>
    <source>
        <strain evidence="12">21-0</strain>
    </source>
</reference>
<keyword evidence="7" id="KW-0067">ATP-binding</keyword>
<protein>
    <recommendedName>
        <fullName evidence="14">Dynein light intermediate chain</fullName>
    </recommendedName>
</protein>
<keyword evidence="8" id="KW-0243">Dynein</keyword>
<feature type="region of interest" description="Disordered" evidence="11">
    <location>
        <begin position="85"/>
        <end position="105"/>
    </location>
</feature>
<evidence type="ECO:0000256" key="8">
    <source>
        <dbReference type="ARBA" id="ARBA00023017"/>
    </source>
</evidence>
<keyword evidence="6" id="KW-0547">Nucleotide-binding</keyword>
<keyword evidence="3" id="KW-0813">Transport</keyword>
<organism evidence="12 13">
    <name type="scientific">Puccinia graminis f. sp. tritici</name>
    <dbReference type="NCBI Taxonomy" id="56615"/>
    <lineage>
        <taxon>Eukaryota</taxon>
        <taxon>Fungi</taxon>
        <taxon>Dikarya</taxon>
        <taxon>Basidiomycota</taxon>
        <taxon>Pucciniomycotina</taxon>
        <taxon>Pucciniomycetes</taxon>
        <taxon>Pucciniales</taxon>
        <taxon>Pucciniaceae</taxon>
        <taxon>Puccinia</taxon>
    </lineage>
</organism>
<keyword evidence="5" id="KW-0493">Microtubule</keyword>
<evidence type="ECO:0000313" key="12">
    <source>
        <dbReference type="EMBL" id="KAA1101216.1"/>
    </source>
</evidence>
<comment type="caution">
    <text evidence="12">The sequence shown here is derived from an EMBL/GenBank/DDBJ whole genome shotgun (WGS) entry which is preliminary data.</text>
</comment>
<dbReference type="GO" id="GO:0000226">
    <property type="term" value="P:microtubule cytoskeleton organization"/>
    <property type="evidence" value="ECO:0007669"/>
    <property type="project" value="TreeGrafter"/>
</dbReference>
<dbReference type="InterPro" id="IPR008467">
    <property type="entry name" value="Dynein1_light_intermed_chain"/>
</dbReference>
<evidence type="ECO:0000256" key="4">
    <source>
        <dbReference type="ARBA" id="ARBA00022490"/>
    </source>
</evidence>
<evidence type="ECO:0000256" key="5">
    <source>
        <dbReference type="ARBA" id="ARBA00022701"/>
    </source>
</evidence>
<evidence type="ECO:0000256" key="1">
    <source>
        <dbReference type="ARBA" id="ARBA00004245"/>
    </source>
</evidence>
<evidence type="ECO:0000256" key="7">
    <source>
        <dbReference type="ARBA" id="ARBA00022840"/>
    </source>
</evidence>
<dbReference type="PANTHER" id="PTHR12688">
    <property type="entry name" value="DYNEIN LIGHT INTERMEDIATE CHAIN"/>
    <property type="match status" value="1"/>
</dbReference>
<dbReference type="SUPFAM" id="SSF52540">
    <property type="entry name" value="P-loop containing nucleoside triphosphate hydrolases"/>
    <property type="match status" value="1"/>
</dbReference>
<dbReference type="InterPro" id="IPR022780">
    <property type="entry name" value="Dynein_light_int_chain"/>
</dbReference>
<keyword evidence="9" id="KW-0505">Motor protein</keyword>
<dbReference type="Pfam" id="PF05783">
    <property type="entry name" value="DLIC"/>
    <property type="match status" value="3"/>
</dbReference>
<evidence type="ECO:0000256" key="10">
    <source>
        <dbReference type="ARBA" id="ARBA00023212"/>
    </source>
</evidence>
<comment type="subcellular location">
    <subcellularLocation>
        <location evidence="1">Cytoplasm</location>
        <location evidence="1">Cytoskeleton</location>
    </subcellularLocation>
</comment>
<keyword evidence="13" id="KW-1185">Reference proteome</keyword>
<dbReference type="AlphaFoldDB" id="A0A5B0PJN8"/>
<evidence type="ECO:0000256" key="6">
    <source>
        <dbReference type="ARBA" id="ARBA00022741"/>
    </source>
</evidence>
<name>A0A5B0PJN8_PUCGR</name>
<comment type="similarity">
    <text evidence="2">Belongs to the dynein light intermediate chain family.</text>
</comment>
<dbReference type="GO" id="GO:0007018">
    <property type="term" value="P:microtubule-based movement"/>
    <property type="evidence" value="ECO:0007669"/>
    <property type="project" value="InterPro"/>
</dbReference>
<feature type="compositionally biased region" description="Low complexity" evidence="11">
    <location>
        <begin position="22"/>
        <end position="32"/>
    </location>
</feature>
<dbReference type="EMBL" id="VSWC01000053">
    <property type="protein sequence ID" value="KAA1101216.1"/>
    <property type="molecule type" value="Genomic_DNA"/>
</dbReference>
<keyword evidence="4" id="KW-0963">Cytoplasm</keyword>
<keyword evidence="10" id="KW-0206">Cytoskeleton</keyword>
<dbReference type="GO" id="GO:0005868">
    <property type="term" value="C:cytoplasmic dynein complex"/>
    <property type="evidence" value="ECO:0007669"/>
    <property type="project" value="InterPro"/>
</dbReference>